<gene>
    <name evidence="12" type="primary">Hb2l</name>
    <name evidence="12" type="ORF">CHIMIN_R11727</name>
</gene>
<feature type="domain" description="MHC class II beta chain N-terminal" evidence="11">
    <location>
        <begin position="37"/>
        <end position="111"/>
    </location>
</feature>
<dbReference type="SMART" id="SM00921">
    <property type="entry name" value="MHC_II_beta"/>
    <property type="match status" value="1"/>
</dbReference>
<dbReference type="InterPro" id="IPR000353">
    <property type="entry name" value="MHC_II_b_N"/>
</dbReference>
<proteinExistence type="predicted"/>
<comment type="caution">
    <text evidence="12">The sequence shown here is derived from an EMBL/GenBank/DDBJ whole genome shotgun (WGS) entry which is preliminary data.</text>
</comment>
<comment type="subcellular location">
    <subcellularLocation>
        <location evidence="1">Membrane</location>
        <topology evidence="1">Single-pass type I membrane protein</topology>
    </subcellularLocation>
</comment>
<dbReference type="PANTHER" id="PTHR19944">
    <property type="entry name" value="MHC CLASS II-RELATED"/>
    <property type="match status" value="1"/>
</dbReference>
<evidence type="ECO:0000256" key="3">
    <source>
        <dbReference type="ARBA" id="ARBA00022859"/>
    </source>
</evidence>
<evidence type="ECO:0000256" key="5">
    <source>
        <dbReference type="ARBA" id="ARBA00023130"/>
    </source>
</evidence>
<keyword evidence="2" id="KW-0812">Transmembrane</keyword>
<dbReference type="OrthoDB" id="10043043at2759"/>
<dbReference type="Pfam" id="PF00969">
    <property type="entry name" value="MHC_II_beta"/>
    <property type="match status" value="1"/>
</dbReference>
<keyword evidence="13" id="KW-1185">Reference proteome</keyword>
<dbReference type="GO" id="GO:0042613">
    <property type="term" value="C:MHC class II protein complex"/>
    <property type="evidence" value="ECO:0007669"/>
    <property type="project" value="UniProtKB-KW"/>
</dbReference>
<evidence type="ECO:0000313" key="12">
    <source>
        <dbReference type="EMBL" id="NWY58334.1"/>
    </source>
</evidence>
<organism evidence="12 13">
    <name type="scientific">Chionis minor</name>
    <name type="common">Black-faced sheathbill</name>
    <dbReference type="NCBI Taxonomy" id="227182"/>
    <lineage>
        <taxon>Eukaryota</taxon>
        <taxon>Metazoa</taxon>
        <taxon>Chordata</taxon>
        <taxon>Craniata</taxon>
        <taxon>Vertebrata</taxon>
        <taxon>Euteleostomi</taxon>
        <taxon>Archelosauria</taxon>
        <taxon>Archosauria</taxon>
        <taxon>Dinosauria</taxon>
        <taxon>Saurischia</taxon>
        <taxon>Theropoda</taxon>
        <taxon>Coelurosauria</taxon>
        <taxon>Aves</taxon>
        <taxon>Neognathae</taxon>
        <taxon>Neoaves</taxon>
        <taxon>Charadriiformes</taxon>
        <taxon>Chionididae</taxon>
        <taxon>Chionis</taxon>
    </lineage>
</organism>
<keyword evidence="5" id="KW-1064">Adaptive immunity</keyword>
<dbReference type="SUPFAM" id="SSF54452">
    <property type="entry name" value="MHC antigen-recognition domain"/>
    <property type="match status" value="1"/>
</dbReference>
<reference evidence="12 13" key="1">
    <citation type="submission" date="2019-09" db="EMBL/GenBank/DDBJ databases">
        <title>Bird 10,000 Genomes (B10K) Project - Family phase.</title>
        <authorList>
            <person name="Zhang G."/>
        </authorList>
    </citation>
    <scope>NUCLEOTIDE SEQUENCE [LARGE SCALE GENOMIC DNA]</scope>
    <source>
        <strain evidence="12">B10K-UC-030-51</strain>
    </source>
</reference>
<dbReference type="InterPro" id="IPR011162">
    <property type="entry name" value="MHC_I/II-like_Ag-recog"/>
</dbReference>
<dbReference type="InterPro" id="IPR014745">
    <property type="entry name" value="MHC_II_a/b_N"/>
</dbReference>
<evidence type="ECO:0000256" key="9">
    <source>
        <dbReference type="ARBA" id="ARBA00023182"/>
    </source>
</evidence>
<keyword evidence="4" id="KW-1133">Transmembrane helix</keyword>
<name>A0A7K7FM56_CHIMN</name>
<accession>A0A7K7FM56</accession>
<evidence type="ECO:0000313" key="13">
    <source>
        <dbReference type="Proteomes" id="UP000557271"/>
    </source>
</evidence>
<feature type="chain" id="PRO_5029608514" evidence="10">
    <location>
        <begin position="25"/>
        <end position="127"/>
    </location>
</feature>
<sequence>TGRVLGAGAVLVALVVLGAHPGRGQEATGFFQEAVKAECHFPNGTEQVRLVVRNSHNREQYMHYDSDVGRYLADTRLGEDQAKYQNSQPDVLEENRAAVDTYCRHNYGVLTPFIVERKGERVPNTSL</sequence>
<evidence type="ECO:0000256" key="7">
    <source>
        <dbReference type="ARBA" id="ARBA00023157"/>
    </source>
</evidence>
<evidence type="ECO:0000256" key="8">
    <source>
        <dbReference type="ARBA" id="ARBA00023180"/>
    </source>
</evidence>
<dbReference type="GO" id="GO:0002250">
    <property type="term" value="P:adaptive immune response"/>
    <property type="evidence" value="ECO:0007669"/>
    <property type="project" value="UniProtKB-KW"/>
</dbReference>
<dbReference type="Gene3D" id="3.10.320.10">
    <property type="entry name" value="Class II Histocompatibility Antigen, M Beta Chain, Chain B, domain 1"/>
    <property type="match status" value="1"/>
</dbReference>
<dbReference type="PANTHER" id="PTHR19944:SF99">
    <property type="entry name" value="HLA CLASS II HISTOCOMPATIBILITY ANTIGEN, DRB1 BETA CHAIN"/>
    <property type="match status" value="1"/>
</dbReference>
<evidence type="ECO:0000256" key="6">
    <source>
        <dbReference type="ARBA" id="ARBA00023136"/>
    </source>
</evidence>
<evidence type="ECO:0000259" key="11">
    <source>
        <dbReference type="SMART" id="SM00921"/>
    </source>
</evidence>
<keyword evidence="7" id="KW-1015">Disulfide bond</keyword>
<feature type="non-terminal residue" evidence="12">
    <location>
        <position position="127"/>
    </location>
</feature>
<evidence type="ECO:0000256" key="1">
    <source>
        <dbReference type="ARBA" id="ARBA00004479"/>
    </source>
</evidence>
<keyword evidence="10" id="KW-0732">Signal</keyword>
<keyword evidence="6" id="KW-0472">Membrane</keyword>
<dbReference type="InterPro" id="IPR050160">
    <property type="entry name" value="MHC/Immunoglobulin"/>
</dbReference>
<evidence type="ECO:0000256" key="4">
    <source>
        <dbReference type="ARBA" id="ARBA00022989"/>
    </source>
</evidence>
<dbReference type="GO" id="GO:0002504">
    <property type="term" value="P:antigen processing and presentation of peptide or polysaccharide antigen via MHC class II"/>
    <property type="evidence" value="ECO:0007669"/>
    <property type="project" value="UniProtKB-KW"/>
</dbReference>
<feature type="non-terminal residue" evidence="12">
    <location>
        <position position="1"/>
    </location>
</feature>
<dbReference type="EMBL" id="VZSF01007308">
    <property type="protein sequence ID" value="NWY58334.1"/>
    <property type="molecule type" value="Genomic_DNA"/>
</dbReference>
<evidence type="ECO:0000256" key="2">
    <source>
        <dbReference type="ARBA" id="ARBA00022692"/>
    </source>
</evidence>
<keyword evidence="9" id="KW-0491">MHC II</keyword>
<dbReference type="AlphaFoldDB" id="A0A7K7FM56"/>
<protein>
    <submittedName>
        <fullName evidence="12">HB2L protein</fullName>
    </submittedName>
</protein>
<feature type="signal peptide" evidence="10">
    <location>
        <begin position="1"/>
        <end position="24"/>
    </location>
</feature>
<keyword evidence="8" id="KW-0325">Glycoprotein</keyword>
<dbReference type="Proteomes" id="UP000557271">
    <property type="component" value="Unassembled WGS sequence"/>
</dbReference>
<dbReference type="FunFam" id="3.10.320.10:FF:000001">
    <property type="entry name" value="HLA class II histocompatibility antigen, DRB1-1 beta chain"/>
    <property type="match status" value="1"/>
</dbReference>
<evidence type="ECO:0000256" key="10">
    <source>
        <dbReference type="SAM" id="SignalP"/>
    </source>
</evidence>
<keyword evidence="3" id="KW-0391">Immunity</keyword>